<evidence type="ECO:0000256" key="1">
    <source>
        <dbReference type="ARBA" id="ARBA00022574"/>
    </source>
</evidence>
<dbReference type="GO" id="GO:1990234">
    <property type="term" value="C:transferase complex"/>
    <property type="evidence" value="ECO:0007669"/>
    <property type="project" value="UniProtKB-ARBA"/>
</dbReference>
<dbReference type="PANTHER" id="PTHR22847:SF637">
    <property type="entry name" value="WD REPEAT DOMAIN 5B"/>
    <property type="match status" value="1"/>
</dbReference>
<dbReference type="InParanoid" id="A0A2P6NHF1"/>
<dbReference type="STRING" id="1890364.A0A2P6NHF1"/>
<dbReference type="InterPro" id="IPR036322">
    <property type="entry name" value="WD40_repeat_dom_sf"/>
</dbReference>
<keyword evidence="2" id="KW-0479">Metal-binding</keyword>
<feature type="compositionally biased region" description="Basic and acidic residues" evidence="8">
    <location>
        <begin position="86"/>
        <end position="112"/>
    </location>
</feature>
<feature type="compositionally biased region" description="Basic and acidic residues" evidence="8">
    <location>
        <begin position="1018"/>
        <end position="1043"/>
    </location>
</feature>
<feature type="repeat" description="WD" evidence="7">
    <location>
        <begin position="634"/>
        <end position="675"/>
    </location>
</feature>
<evidence type="ECO:0000313" key="11">
    <source>
        <dbReference type="Proteomes" id="UP000241769"/>
    </source>
</evidence>
<feature type="compositionally biased region" description="Acidic residues" evidence="8">
    <location>
        <begin position="521"/>
        <end position="530"/>
    </location>
</feature>
<organism evidence="10 11">
    <name type="scientific">Planoprotostelium fungivorum</name>
    <dbReference type="NCBI Taxonomy" id="1890364"/>
    <lineage>
        <taxon>Eukaryota</taxon>
        <taxon>Amoebozoa</taxon>
        <taxon>Evosea</taxon>
        <taxon>Variosea</taxon>
        <taxon>Cavosteliida</taxon>
        <taxon>Cavosteliaceae</taxon>
        <taxon>Planoprotostelium</taxon>
    </lineage>
</organism>
<dbReference type="OrthoDB" id="5588835at2759"/>
<dbReference type="SMART" id="SM00320">
    <property type="entry name" value="WD40"/>
    <property type="match status" value="5"/>
</dbReference>
<feature type="compositionally biased region" description="Acidic residues" evidence="8">
    <location>
        <begin position="153"/>
        <end position="167"/>
    </location>
</feature>
<proteinExistence type="predicted"/>
<dbReference type="PROSITE" id="PS50082">
    <property type="entry name" value="WD_REPEATS_2"/>
    <property type="match status" value="1"/>
</dbReference>
<dbReference type="EMBL" id="MDYQ01000083">
    <property type="protein sequence ID" value="PRP83385.1"/>
    <property type="molecule type" value="Genomic_DNA"/>
</dbReference>
<dbReference type="InterPro" id="IPR001680">
    <property type="entry name" value="WD40_rpt"/>
</dbReference>
<keyword evidence="5" id="KW-0862">Zinc</keyword>
<dbReference type="Gene3D" id="2.130.10.10">
    <property type="entry name" value="YVTN repeat-like/Quinoprotein amine dehydrogenase"/>
    <property type="match status" value="2"/>
</dbReference>
<dbReference type="AlphaFoldDB" id="A0A2P6NHF1"/>
<dbReference type="PANTHER" id="PTHR22847">
    <property type="entry name" value="WD40 REPEAT PROTEIN"/>
    <property type="match status" value="1"/>
</dbReference>
<evidence type="ECO:0000256" key="7">
    <source>
        <dbReference type="PROSITE-ProRule" id="PRU00221"/>
    </source>
</evidence>
<dbReference type="Gene3D" id="3.30.40.10">
    <property type="entry name" value="Zinc/RING finger domain, C3HC4 (zinc finger)"/>
    <property type="match status" value="1"/>
</dbReference>
<keyword evidence="1 7" id="KW-0853">WD repeat</keyword>
<dbReference type="PROSITE" id="PS50016">
    <property type="entry name" value="ZF_PHD_2"/>
    <property type="match status" value="1"/>
</dbReference>
<feature type="domain" description="PHD-type" evidence="9">
    <location>
        <begin position="327"/>
        <end position="376"/>
    </location>
</feature>
<evidence type="ECO:0000256" key="8">
    <source>
        <dbReference type="SAM" id="MobiDB-lite"/>
    </source>
</evidence>
<feature type="region of interest" description="Disordered" evidence="8">
    <location>
        <begin position="46"/>
        <end position="175"/>
    </location>
</feature>
<evidence type="ECO:0000259" key="9">
    <source>
        <dbReference type="PROSITE" id="PS50016"/>
    </source>
</evidence>
<evidence type="ECO:0000256" key="2">
    <source>
        <dbReference type="ARBA" id="ARBA00022723"/>
    </source>
</evidence>
<feature type="compositionally biased region" description="Basic and acidic residues" evidence="8">
    <location>
        <begin position="531"/>
        <end position="542"/>
    </location>
</feature>
<evidence type="ECO:0000256" key="5">
    <source>
        <dbReference type="ARBA" id="ARBA00022833"/>
    </source>
</evidence>
<comment type="caution">
    <text evidence="10">The sequence shown here is derived from an EMBL/GenBank/DDBJ whole genome shotgun (WGS) entry which is preliminary data.</text>
</comment>
<dbReference type="GO" id="GO:0008270">
    <property type="term" value="F:zinc ion binding"/>
    <property type="evidence" value="ECO:0007669"/>
    <property type="project" value="UniProtKB-KW"/>
</dbReference>
<feature type="region of interest" description="Disordered" evidence="8">
    <location>
        <begin position="380"/>
        <end position="452"/>
    </location>
</feature>
<feature type="region of interest" description="Disordered" evidence="8">
    <location>
        <begin position="510"/>
        <end position="593"/>
    </location>
</feature>
<feature type="compositionally biased region" description="Basic and acidic residues" evidence="8">
    <location>
        <begin position="120"/>
        <end position="152"/>
    </location>
</feature>
<feature type="region of interest" description="Disordered" evidence="8">
    <location>
        <begin position="983"/>
        <end position="1043"/>
    </location>
</feature>
<feature type="compositionally biased region" description="Low complexity" evidence="8">
    <location>
        <begin position="1001"/>
        <end position="1011"/>
    </location>
</feature>
<keyword evidence="11" id="KW-1185">Reference proteome</keyword>
<sequence>MPLQRPVILTGVNLKLFEAKAQDAAKRIEGSSTSRRVLVAEENLTSSSYSKLKERDRERRWKLSTRAPTGSRNILNLLYQGPPKELTQEHVDKRDQDTQEKDSKQTLRDRLLQRIGKKNLTTEDKEKEKSPEEIEKMKREAAPEANENKMPDEDGDPAFESSAEEPSEEKNETYNNVIAASPMGEEKLDDSALKKRKVNHVEGTIVSINNNNYIMPHYNSQRPGSNAIFGPQVVKKALRILNSRATAVEITEWIANHRPEYVTYFGDRKKLRYSIVGILSARAYKNTFVKEVVMDKGVKRADWILMENDNDGIIETDGPALVEDTSVRVCNVCKGTTREGMAVCMSCELACHWKCLDPPVHDPPSASWICNDCAQKDWVKTPISTPKPKPTPKVKKLKPLDEEYNDEEKSQRKPVRRNIRRFEAEEEDDKLSNSSRRSKRKKSEDRPDIGSLMDMATEAVQEMGGSATTAEILTWMEEQYGHDLNLKDKMWRAVVTTNLANYFLRAGRGHWKAPGNHVSDSDEGDTDDDEREKIESKTRERSTSLSLSGADVVKPLVVPPPAPFQSDETTRTDNAAVQKGPNLRPPSLRKPNNSIKLFEPDHLAELIQANATTLPEYRGIVYINKTYPVLPGPSMNHPGHIMSMNLSRDGNLLGTVSDLGTLRVWKLQRGTDTWTLVKEYVEPSEAEEYHFVHFSRDNGVALVGGKRKDKKRWNGEMEDYESIAGQIKVYDIETGKIVHRLEGHPSDINVIEEVQFNGSTFLLSGGHQSSILKWDVGANLRQSRGHVRIAEQGTSTVHSISVVPGTGSKFFLASCDDSMKLFDFETEQVVQSFPTLYSYICDVCTFVFPMEIPSQPNEMFLLTKGVELVNDKDEPSVPNAVHLRKLIFPTNGRGKVGFELVKTFQHKEYLSNSWFMRCASNGRYVLSPNTDGKIFVWNMQTQSVVAILRDSGKDAIRKIIFHPSSKCILACSDDSKIYVYQQEEPKPKTSETSPLPGSQAEGEGSMNSGGESDAGPSVDKEKTTSVTEEKKEEATKEPARKDE</sequence>
<evidence type="ECO:0000313" key="10">
    <source>
        <dbReference type="EMBL" id="PRP83385.1"/>
    </source>
</evidence>
<dbReference type="SUPFAM" id="SSF50978">
    <property type="entry name" value="WD40 repeat-like"/>
    <property type="match status" value="1"/>
</dbReference>
<evidence type="ECO:0000256" key="3">
    <source>
        <dbReference type="ARBA" id="ARBA00022737"/>
    </source>
</evidence>
<dbReference type="InterPro" id="IPR019787">
    <property type="entry name" value="Znf_PHD-finger"/>
</dbReference>
<dbReference type="Pfam" id="PF00400">
    <property type="entry name" value="WD40"/>
    <property type="match status" value="2"/>
</dbReference>
<dbReference type="SUPFAM" id="SSF57903">
    <property type="entry name" value="FYVE/PHD zinc finger"/>
    <property type="match status" value="1"/>
</dbReference>
<dbReference type="InterPro" id="IPR013083">
    <property type="entry name" value="Znf_RING/FYVE/PHD"/>
</dbReference>
<accession>A0A2P6NHF1</accession>
<dbReference type="SMART" id="SM00249">
    <property type="entry name" value="PHD"/>
    <property type="match status" value="1"/>
</dbReference>
<keyword evidence="3" id="KW-0677">Repeat</keyword>
<name>A0A2P6NHF1_9EUKA</name>
<keyword evidence="4 6" id="KW-0863">Zinc-finger</keyword>
<dbReference type="InterPro" id="IPR015943">
    <property type="entry name" value="WD40/YVTN_repeat-like_dom_sf"/>
</dbReference>
<reference evidence="10 11" key="1">
    <citation type="journal article" date="2018" name="Genome Biol. Evol.">
        <title>Multiple Roots of Fruiting Body Formation in Amoebozoa.</title>
        <authorList>
            <person name="Hillmann F."/>
            <person name="Forbes G."/>
            <person name="Novohradska S."/>
            <person name="Ferling I."/>
            <person name="Riege K."/>
            <person name="Groth M."/>
            <person name="Westermann M."/>
            <person name="Marz M."/>
            <person name="Spaller T."/>
            <person name="Winckler T."/>
            <person name="Schaap P."/>
            <person name="Glockner G."/>
        </authorList>
    </citation>
    <scope>NUCLEOTIDE SEQUENCE [LARGE SCALE GENOMIC DNA]</scope>
    <source>
        <strain evidence="10 11">Jena</strain>
    </source>
</reference>
<dbReference type="InterPro" id="IPR011011">
    <property type="entry name" value="Znf_FYVE_PHD"/>
</dbReference>
<dbReference type="InterPro" id="IPR001965">
    <property type="entry name" value="Znf_PHD"/>
</dbReference>
<gene>
    <name evidence="10" type="ORF">PROFUN_09413</name>
</gene>
<evidence type="ECO:0000256" key="4">
    <source>
        <dbReference type="ARBA" id="ARBA00022771"/>
    </source>
</evidence>
<feature type="compositionally biased region" description="Basic and acidic residues" evidence="8">
    <location>
        <begin position="51"/>
        <end position="61"/>
    </location>
</feature>
<evidence type="ECO:0000256" key="6">
    <source>
        <dbReference type="PROSITE-ProRule" id="PRU00146"/>
    </source>
</evidence>
<protein>
    <recommendedName>
        <fullName evidence="9">PHD-type domain-containing protein</fullName>
    </recommendedName>
</protein>
<dbReference type="Proteomes" id="UP000241769">
    <property type="component" value="Unassembled WGS sequence"/>
</dbReference>